<proteinExistence type="predicted"/>
<feature type="region of interest" description="Disordered" evidence="1">
    <location>
        <begin position="24"/>
        <end position="56"/>
    </location>
</feature>
<sequence length="110" mass="12241">MKTRNRFGHTGCKTVAQELFEVLRLPSKDSDDDGSGSSGGNDDENDDDGSSVGDGKETIILTRRLFDSNRIESNRIESDTPFRERNDTVAMTLLGLCEKGLGKDERHEYN</sequence>
<gene>
    <name evidence="2" type="ORF">V1477_002290</name>
</gene>
<evidence type="ECO:0000313" key="2">
    <source>
        <dbReference type="EMBL" id="KAL2749350.1"/>
    </source>
</evidence>
<dbReference type="Proteomes" id="UP001607303">
    <property type="component" value="Unassembled WGS sequence"/>
</dbReference>
<dbReference type="AlphaFoldDB" id="A0ABD2CXJ8"/>
<keyword evidence="3" id="KW-1185">Reference proteome</keyword>
<accession>A0ABD2CXJ8</accession>
<reference evidence="2 3" key="1">
    <citation type="journal article" date="2024" name="Ann. Entomol. Soc. Am.">
        <title>Genomic analyses of the southern and eastern yellowjacket wasps (Hymenoptera: Vespidae) reveal evolutionary signatures of social life.</title>
        <authorList>
            <person name="Catto M.A."/>
            <person name="Caine P.B."/>
            <person name="Orr S.E."/>
            <person name="Hunt B.G."/>
            <person name="Goodisman M.A.D."/>
        </authorList>
    </citation>
    <scope>NUCLEOTIDE SEQUENCE [LARGE SCALE GENOMIC DNA]</scope>
    <source>
        <strain evidence="2">232</strain>
        <tissue evidence="2">Head and thorax</tissue>
    </source>
</reference>
<protein>
    <submittedName>
        <fullName evidence="2">Uncharacterized protein</fullName>
    </submittedName>
</protein>
<organism evidence="2 3">
    <name type="scientific">Vespula maculifrons</name>
    <name type="common">Eastern yellow jacket</name>
    <name type="synonym">Wasp</name>
    <dbReference type="NCBI Taxonomy" id="7453"/>
    <lineage>
        <taxon>Eukaryota</taxon>
        <taxon>Metazoa</taxon>
        <taxon>Ecdysozoa</taxon>
        <taxon>Arthropoda</taxon>
        <taxon>Hexapoda</taxon>
        <taxon>Insecta</taxon>
        <taxon>Pterygota</taxon>
        <taxon>Neoptera</taxon>
        <taxon>Endopterygota</taxon>
        <taxon>Hymenoptera</taxon>
        <taxon>Apocrita</taxon>
        <taxon>Aculeata</taxon>
        <taxon>Vespoidea</taxon>
        <taxon>Vespidae</taxon>
        <taxon>Vespinae</taxon>
        <taxon>Vespula</taxon>
    </lineage>
</organism>
<evidence type="ECO:0000256" key="1">
    <source>
        <dbReference type="SAM" id="MobiDB-lite"/>
    </source>
</evidence>
<dbReference type="EMBL" id="JAYRBN010000027">
    <property type="protein sequence ID" value="KAL2749350.1"/>
    <property type="molecule type" value="Genomic_DNA"/>
</dbReference>
<evidence type="ECO:0000313" key="3">
    <source>
        <dbReference type="Proteomes" id="UP001607303"/>
    </source>
</evidence>
<comment type="caution">
    <text evidence="2">The sequence shown here is derived from an EMBL/GenBank/DDBJ whole genome shotgun (WGS) entry which is preliminary data.</text>
</comment>
<name>A0ABD2CXJ8_VESMC</name>